<evidence type="ECO:0000256" key="2">
    <source>
        <dbReference type="ARBA" id="ARBA00007357"/>
    </source>
</evidence>
<evidence type="ECO:0000256" key="1">
    <source>
        <dbReference type="ARBA" id="ARBA00001947"/>
    </source>
</evidence>
<evidence type="ECO:0000259" key="8">
    <source>
        <dbReference type="Pfam" id="PF01431"/>
    </source>
</evidence>
<protein>
    <submittedName>
        <fullName evidence="10">Endothelin-converting enzyme</fullName>
    </submittedName>
</protein>
<dbReference type="PANTHER" id="PTHR11733">
    <property type="entry name" value="ZINC METALLOPROTEASE FAMILY M13 NEPRILYSIN-RELATED"/>
    <property type="match status" value="1"/>
</dbReference>
<dbReference type="InterPro" id="IPR008753">
    <property type="entry name" value="Peptidase_M13_N"/>
</dbReference>
<dbReference type="Gene3D" id="3.40.390.10">
    <property type="entry name" value="Collagenase (Catalytic Domain)"/>
    <property type="match status" value="1"/>
</dbReference>
<dbReference type="GO" id="GO:0046872">
    <property type="term" value="F:metal ion binding"/>
    <property type="evidence" value="ECO:0007669"/>
    <property type="project" value="UniProtKB-KW"/>
</dbReference>
<dbReference type="PRINTS" id="PR00786">
    <property type="entry name" value="NEPRILYSIN"/>
</dbReference>
<dbReference type="OrthoDB" id="9775677at2"/>
<dbReference type="GO" id="GO:0016485">
    <property type="term" value="P:protein processing"/>
    <property type="evidence" value="ECO:0007669"/>
    <property type="project" value="TreeGrafter"/>
</dbReference>
<evidence type="ECO:0000256" key="6">
    <source>
        <dbReference type="ARBA" id="ARBA00022833"/>
    </source>
</evidence>
<feature type="domain" description="Peptidase M13 N-terminal" evidence="9">
    <location>
        <begin position="48"/>
        <end position="423"/>
    </location>
</feature>
<keyword evidence="7" id="KW-0482">Metalloprotease</keyword>
<dbReference type="GO" id="GO:0005886">
    <property type="term" value="C:plasma membrane"/>
    <property type="evidence" value="ECO:0007669"/>
    <property type="project" value="TreeGrafter"/>
</dbReference>
<dbReference type="InterPro" id="IPR042089">
    <property type="entry name" value="Peptidase_M13_dom_2"/>
</dbReference>
<evidence type="ECO:0000259" key="9">
    <source>
        <dbReference type="Pfam" id="PF05649"/>
    </source>
</evidence>
<keyword evidence="6" id="KW-0862">Zinc</keyword>
<evidence type="ECO:0000313" key="10">
    <source>
        <dbReference type="EMBL" id="PSK91024.1"/>
    </source>
</evidence>
<evidence type="ECO:0000256" key="3">
    <source>
        <dbReference type="ARBA" id="ARBA00022670"/>
    </source>
</evidence>
<dbReference type="Pfam" id="PF01431">
    <property type="entry name" value="Peptidase_M13"/>
    <property type="match status" value="1"/>
</dbReference>
<dbReference type="PROSITE" id="PS51885">
    <property type="entry name" value="NEPRILYSIN"/>
    <property type="match status" value="1"/>
</dbReference>
<dbReference type="EMBL" id="PYGD01000006">
    <property type="protein sequence ID" value="PSK91024.1"/>
    <property type="molecule type" value="Genomic_DNA"/>
</dbReference>
<evidence type="ECO:0000256" key="5">
    <source>
        <dbReference type="ARBA" id="ARBA00022801"/>
    </source>
</evidence>
<dbReference type="Proteomes" id="UP000240572">
    <property type="component" value="Unassembled WGS sequence"/>
</dbReference>
<dbReference type="PANTHER" id="PTHR11733:SF167">
    <property type="entry name" value="FI17812P1-RELATED"/>
    <property type="match status" value="1"/>
</dbReference>
<keyword evidence="4" id="KW-0479">Metal-binding</keyword>
<proteinExistence type="inferred from homology"/>
<accession>A0A2P8D1C8</accession>
<dbReference type="Pfam" id="PF05649">
    <property type="entry name" value="Peptidase_M13_N"/>
    <property type="match status" value="1"/>
</dbReference>
<dbReference type="InterPro" id="IPR000718">
    <property type="entry name" value="Peptidase_M13"/>
</dbReference>
<dbReference type="InterPro" id="IPR018497">
    <property type="entry name" value="Peptidase_M13_C"/>
</dbReference>
<dbReference type="GO" id="GO:0004222">
    <property type="term" value="F:metalloendopeptidase activity"/>
    <property type="evidence" value="ECO:0007669"/>
    <property type="project" value="InterPro"/>
</dbReference>
<dbReference type="RefSeq" id="WP_106523634.1">
    <property type="nucleotide sequence ID" value="NZ_PYGD01000006.1"/>
</dbReference>
<dbReference type="Gene3D" id="1.10.1380.10">
    <property type="entry name" value="Neutral endopeptidase , domain2"/>
    <property type="match status" value="1"/>
</dbReference>
<evidence type="ECO:0000256" key="4">
    <source>
        <dbReference type="ARBA" id="ARBA00022723"/>
    </source>
</evidence>
<reference evidence="10 11" key="1">
    <citation type="submission" date="2018-03" db="EMBL/GenBank/DDBJ databases">
        <title>Genomic Encyclopedia of Type Strains, Phase III (KMG-III): the genomes of soil and plant-associated and newly described type strains.</title>
        <authorList>
            <person name="Whitman W."/>
        </authorList>
    </citation>
    <scope>NUCLEOTIDE SEQUENCE [LARGE SCALE GENOMIC DNA]</scope>
    <source>
        <strain evidence="10 11">CGMCC 1.12700</strain>
    </source>
</reference>
<comment type="cofactor">
    <cofactor evidence="1">
        <name>Zn(2+)</name>
        <dbReference type="ChEBI" id="CHEBI:29105"/>
    </cofactor>
</comment>
<feature type="domain" description="Peptidase M13 C-terminal" evidence="8">
    <location>
        <begin position="475"/>
        <end position="675"/>
    </location>
</feature>
<dbReference type="AlphaFoldDB" id="A0A2P8D1C8"/>
<comment type="caution">
    <text evidence="10">The sequence shown here is derived from an EMBL/GenBank/DDBJ whole genome shotgun (WGS) entry which is preliminary data.</text>
</comment>
<organism evidence="10 11">
    <name type="scientific">Taibaiella chishuiensis</name>
    <dbReference type="NCBI Taxonomy" id="1434707"/>
    <lineage>
        <taxon>Bacteria</taxon>
        <taxon>Pseudomonadati</taxon>
        <taxon>Bacteroidota</taxon>
        <taxon>Chitinophagia</taxon>
        <taxon>Chitinophagales</taxon>
        <taxon>Chitinophagaceae</taxon>
        <taxon>Taibaiella</taxon>
    </lineage>
</organism>
<dbReference type="InterPro" id="IPR024079">
    <property type="entry name" value="MetalloPept_cat_dom_sf"/>
</dbReference>
<sequence>MKYSGILVGSALSLLAWSCGNNTSEGGQKGTAAGPDILAANLDTTVNPAQDFFDYANGGWIKSNPIPDEQKSWGIAYLVQEDLYNRLKTINEQALKQADNAIAKKIAAFWSSGMDTVALKQQGVEQLQPEMQLIDNIKTKEDVLNVIAQLNRKGFSPLFNGYVAQDDMNSEKMAFNLHQGGLGLPNRDYYFNTDERTRKIREAYPAHIETMLGLAGIADGKNKSAAIFKLETSLAKVSRKLEDLRDPYKNYNKYAVSGLQKLTADIDWKKWLTEAGINNLDTVIVGQPEFFTAINNALKTESIDTWKDYLKWQVIRSTAPFLNPQLEDARFDFYGKTLSGVKKQKPRWKRVLDEEEDAMGEALGQLFVKEYFNEKAKKRYNDMVEDIREALKDRIKKLTWMSEPTKAKALDKLAKMRKKVGYPDKWKDFSAMNIKAQSYVRNVIAAREWWYNYEIAKLGKPVDREEWSMTPQTYNAYYNPSNNEIVLPAGIFTVPGKRDEELDDALVYGYAAASTIGHEITHGFDDQGAQYDAEGNLKNWWTKDDEKNFKARTEVMINQFNKYIAVDDLHVNGKATVGENIADLGGVLLGWDAFVKKEQYKKGEKIAGLNPGQRFFLGYSLGWLYNTRKESLAQQILTDVHSPAKYRVNGPFSDVDAFYEVFKVKPGDGMYIADSLRVRIW</sequence>
<gene>
    <name evidence="10" type="ORF">B0I18_10632</name>
</gene>
<keyword evidence="5" id="KW-0378">Hydrolase</keyword>
<evidence type="ECO:0000256" key="7">
    <source>
        <dbReference type="ARBA" id="ARBA00023049"/>
    </source>
</evidence>
<keyword evidence="3" id="KW-0645">Protease</keyword>
<name>A0A2P8D1C8_9BACT</name>
<evidence type="ECO:0000313" key="11">
    <source>
        <dbReference type="Proteomes" id="UP000240572"/>
    </source>
</evidence>
<comment type="similarity">
    <text evidence="2">Belongs to the peptidase M13 family.</text>
</comment>
<dbReference type="SUPFAM" id="SSF55486">
    <property type="entry name" value="Metalloproteases ('zincins'), catalytic domain"/>
    <property type="match status" value="1"/>
</dbReference>
<keyword evidence="11" id="KW-1185">Reference proteome</keyword>
<dbReference type="CDD" id="cd08662">
    <property type="entry name" value="M13"/>
    <property type="match status" value="1"/>
</dbReference>